<dbReference type="SUPFAM" id="SSF49863">
    <property type="entry name" value="Hyaluronate lyase-like, C-terminal domain"/>
    <property type="match status" value="1"/>
</dbReference>
<keyword evidence="2" id="KW-0732">Signal</keyword>
<proteinExistence type="inferred from homology"/>
<evidence type="ECO:0000259" key="6">
    <source>
        <dbReference type="Pfam" id="PF08124"/>
    </source>
</evidence>
<evidence type="ECO:0000259" key="4">
    <source>
        <dbReference type="Pfam" id="PF02278"/>
    </source>
</evidence>
<evidence type="ECO:0000256" key="2">
    <source>
        <dbReference type="ARBA" id="ARBA00022729"/>
    </source>
</evidence>
<dbReference type="PANTHER" id="PTHR38481">
    <property type="entry name" value="HYALURONATE LYASE"/>
    <property type="match status" value="1"/>
</dbReference>
<feature type="domain" description="Polysaccharide lyase family 8 central" evidence="4">
    <location>
        <begin position="370"/>
        <end position="631"/>
    </location>
</feature>
<accession>A0A5C3QLS0</accession>
<dbReference type="GO" id="GO:0016837">
    <property type="term" value="F:carbon-oxygen lyase activity, acting on polysaccharides"/>
    <property type="evidence" value="ECO:0007669"/>
    <property type="project" value="UniProtKB-ARBA"/>
</dbReference>
<dbReference type="Gene3D" id="2.70.98.10">
    <property type="match status" value="1"/>
</dbReference>
<dbReference type="InterPro" id="IPR008929">
    <property type="entry name" value="Chondroitin_lyas"/>
</dbReference>
<dbReference type="Pfam" id="PF02278">
    <property type="entry name" value="Lyase_8"/>
    <property type="match status" value="1"/>
</dbReference>
<feature type="domain" description="Polysaccharide lyase family 8 C-terminal" evidence="5">
    <location>
        <begin position="650"/>
        <end position="719"/>
    </location>
</feature>
<evidence type="ECO:0000256" key="3">
    <source>
        <dbReference type="ARBA" id="ARBA00023239"/>
    </source>
</evidence>
<protein>
    <submittedName>
        <fullName evidence="7">Polysaccharide lyase family 8 protein</fullName>
    </submittedName>
</protein>
<dbReference type="InterPro" id="IPR003159">
    <property type="entry name" value="Lyase_8_central_dom"/>
</dbReference>
<keyword evidence="8" id="KW-1185">Reference proteome</keyword>
<dbReference type="InterPro" id="IPR004103">
    <property type="entry name" value="Lyase_8_C"/>
</dbReference>
<dbReference type="GO" id="GO:0030246">
    <property type="term" value="F:carbohydrate binding"/>
    <property type="evidence" value="ECO:0007669"/>
    <property type="project" value="InterPro"/>
</dbReference>
<feature type="domain" description="Polysaccharide lyase 8 N-terminal alpha-helical" evidence="6">
    <location>
        <begin position="132"/>
        <end position="289"/>
    </location>
</feature>
<dbReference type="Gene3D" id="1.50.10.100">
    <property type="entry name" value="Chondroitin AC/alginate lyase"/>
    <property type="match status" value="1"/>
</dbReference>
<dbReference type="EMBL" id="ML178826">
    <property type="protein sequence ID" value="TFL01159.1"/>
    <property type="molecule type" value="Genomic_DNA"/>
</dbReference>
<dbReference type="SUPFAM" id="SSF48230">
    <property type="entry name" value="Chondroitin AC/alginate lyase"/>
    <property type="match status" value="1"/>
</dbReference>
<keyword evidence="3 7" id="KW-0456">Lyase</keyword>
<dbReference type="InterPro" id="IPR038970">
    <property type="entry name" value="Lyase_8"/>
</dbReference>
<name>A0A5C3QLS0_9AGAR</name>
<dbReference type="OrthoDB" id="5980780at2759"/>
<dbReference type="Gene3D" id="2.60.220.10">
    <property type="entry name" value="Polysaccharide lyase family 8-like, C-terminal"/>
    <property type="match status" value="1"/>
</dbReference>
<dbReference type="Pfam" id="PF08124">
    <property type="entry name" value="Lyase_8_N"/>
    <property type="match status" value="1"/>
</dbReference>
<dbReference type="GO" id="GO:0005576">
    <property type="term" value="C:extracellular region"/>
    <property type="evidence" value="ECO:0007669"/>
    <property type="project" value="InterPro"/>
</dbReference>
<evidence type="ECO:0000313" key="8">
    <source>
        <dbReference type="Proteomes" id="UP000305067"/>
    </source>
</evidence>
<evidence type="ECO:0000259" key="5">
    <source>
        <dbReference type="Pfam" id="PF02884"/>
    </source>
</evidence>
<dbReference type="InterPro" id="IPR012970">
    <property type="entry name" value="Lyase_8_alpha_N"/>
</dbReference>
<dbReference type="SUPFAM" id="SSF74650">
    <property type="entry name" value="Galactose mutarotase-like"/>
    <property type="match status" value="1"/>
</dbReference>
<sequence>MRERRLSLIVGNVVNPVLLANVPPSDIGAWLSTIDSAGKWPDTEVNYATGCAASRALWPAYWHWQRLLVMSAAWHGGVQFEGVEQWVGNVELRAAIDAAMTWWFERDFGLVDCLVGGGSTDCPCGTPGLWNTNWFSNTILVPNIVSQVCLLVDTPPSPSLPKLSEAQLGNCTRIVLRSYGTFDHGYGFSVGANTLDIAKAGIDEGLLIGNMTMLSDAYRRIHQEVRTMTQVKDDGIRPDGSFGQHRGLIYNGNYGKDYLNGVLDVEITAASTPYAAGEESIDAVETLVDGDSWMVYENSETGVVHWDTSVVPRFIMFPVIDGQATARINLNLTKITVLGELWNSGIMQDFATSLSERSGDANAGSLVGERVFYANDYMVHRGKNYVSTLRMFSSRTINTECVNSQNLLGFHLSDGTRYTYVSGAEYIDIFAAWDWNLIPGTTTDYSNTPLNCAKTEHTGVEPFVGGVTTGSTGIGVMRYTNPMTRQFGFQKAWFFLKGDREHVMVNNVRSQSSAPVLSILDQKKRKGPVIVDGRDVSSSSEWETGGSSHAKPLSLWHDNVGYVFPRSRDSPPGNPLVVKVGERFGNWSTIGTSSQPPYTVDLFTAYFNHQSQSLSNWSYTSTSYTTFPSISSRSFASLLRNREPVGVLEISNDSAASAIYDKRHDVLYVVFWSAGGGSLEYPCCDGRTASLSTDVNLAVVFDTRQGIITVADPGQSLSNARVVLRGRCVGGERVLEIPLPVGPLAGRSVSRSIYGS</sequence>
<dbReference type="InterPro" id="IPR014718">
    <property type="entry name" value="GH-type_carb-bd"/>
</dbReference>
<reference evidence="7 8" key="1">
    <citation type="journal article" date="2019" name="Nat. Ecol. Evol.">
        <title>Megaphylogeny resolves global patterns of mushroom evolution.</title>
        <authorList>
            <person name="Varga T."/>
            <person name="Krizsan K."/>
            <person name="Foldi C."/>
            <person name="Dima B."/>
            <person name="Sanchez-Garcia M."/>
            <person name="Sanchez-Ramirez S."/>
            <person name="Szollosi G.J."/>
            <person name="Szarkandi J.G."/>
            <person name="Papp V."/>
            <person name="Albert L."/>
            <person name="Andreopoulos W."/>
            <person name="Angelini C."/>
            <person name="Antonin V."/>
            <person name="Barry K.W."/>
            <person name="Bougher N.L."/>
            <person name="Buchanan P."/>
            <person name="Buyck B."/>
            <person name="Bense V."/>
            <person name="Catcheside P."/>
            <person name="Chovatia M."/>
            <person name="Cooper J."/>
            <person name="Damon W."/>
            <person name="Desjardin D."/>
            <person name="Finy P."/>
            <person name="Geml J."/>
            <person name="Haridas S."/>
            <person name="Hughes K."/>
            <person name="Justo A."/>
            <person name="Karasinski D."/>
            <person name="Kautmanova I."/>
            <person name="Kiss B."/>
            <person name="Kocsube S."/>
            <person name="Kotiranta H."/>
            <person name="LaButti K.M."/>
            <person name="Lechner B.E."/>
            <person name="Liimatainen K."/>
            <person name="Lipzen A."/>
            <person name="Lukacs Z."/>
            <person name="Mihaltcheva S."/>
            <person name="Morgado L.N."/>
            <person name="Niskanen T."/>
            <person name="Noordeloos M.E."/>
            <person name="Ohm R.A."/>
            <person name="Ortiz-Santana B."/>
            <person name="Ovrebo C."/>
            <person name="Racz N."/>
            <person name="Riley R."/>
            <person name="Savchenko A."/>
            <person name="Shiryaev A."/>
            <person name="Soop K."/>
            <person name="Spirin V."/>
            <person name="Szebenyi C."/>
            <person name="Tomsovsky M."/>
            <person name="Tulloss R.E."/>
            <person name="Uehling J."/>
            <person name="Grigoriev I.V."/>
            <person name="Vagvolgyi C."/>
            <person name="Papp T."/>
            <person name="Martin F.M."/>
            <person name="Miettinen O."/>
            <person name="Hibbett D.S."/>
            <person name="Nagy L.G."/>
        </authorList>
    </citation>
    <scope>NUCLEOTIDE SEQUENCE [LARGE SCALE GENOMIC DNA]</scope>
    <source>
        <strain evidence="7 8">CBS 309.79</strain>
    </source>
</reference>
<evidence type="ECO:0000256" key="1">
    <source>
        <dbReference type="ARBA" id="ARBA00006699"/>
    </source>
</evidence>
<dbReference type="GO" id="GO:0005975">
    <property type="term" value="P:carbohydrate metabolic process"/>
    <property type="evidence" value="ECO:0007669"/>
    <property type="project" value="InterPro"/>
</dbReference>
<dbReference type="Proteomes" id="UP000305067">
    <property type="component" value="Unassembled WGS sequence"/>
</dbReference>
<organism evidence="7 8">
    <name type="scientific">Pterulicium gracile</name>
    <dbReference type="NCBI Taxonomy" id="1884261"/>
    <lineage>
        <taxon>Eukaryota</taxon>
        <taxon>Fungi</taxon>
        <taxon>Dikarya</taxon>
        <taxon>Basidiomycota</taxon>
        <taxon>Agaricomycotina</taxon>
        <taxon>Agaricomycetes</taxon>
        <taxon>Agaricomycetidae</taxon>
        <taxon>Agaricales</taxon>
        <taxon>Pleurotineae</taxon>
        <taxon>Pterulaceae</taxon>
        <taxon>Pterulicium</taxon>
    </lineage>
</organism>
<dbReference type="InterPro" id="IPR011013">
    <property type="entry name" value="Gal_mutarotase_sf_dom"/>
</dbReference>
<gene>
    <name evidence="7" type="ORF">BDV98DRAFT_507916</name>
</gene>
<dbReference type="PANTHER" id="PTHR38481:SF1">
    <property type="entry name" value="HYALURONATE LYASE"/>
    <property type="match status" value="1"/>
</dbReference>
<evidence type="ECO:0000313" key="7">
    <source>
        <dbReference type="EMBL" id="TFL01159.1"/>
    </source>
</evidence>
<dbReference type="InterPro" id="IPR011071">
    <property type="entry name" value="Lyase_8-like_C"/>
</dbReference>
<dbReference type="AlphaFoldDB" id="A0A5C3QLS0"/>
<comment type="similarity">
    <text evidence="1">Belongs to the polysaccharide lyase 8 family.</text>
</comment>
<dbReference type="Pfam" id="PF02884">
    <property type="entry name" value="Lyase_8_C"/>
    <property type="match status" value="1"/>
</dbReference>